<protein>
    <submittedName>
        <fullName evidence="2">AAA family ATPase</fullName>
    </submittedName>
</protein>
<dbReference type="InterPro" id="IPR027417">
    <property type="entry name" value="P-loop_NTPase"/>
</dbReference>
<dbReference type="InterPro" id="IPR003959">
    <property type="entry name" value="ATPase_AAA_core"/>
</dbReference>
<keyword evidence="3" id="KW-1185">Reference proteome</keyword>
<evidence type="ECO:0000259" key="1">
    <source>
        <dbReference type="Pfam" id="PF13304"/>
    </source>
</evidence>
<evidence type="ECO:0000313" key="2">
    <source>
        <dbReference type="EMBL" id="MBO0343074.1"/>
    </source>
</evidence>
<dbReference type="RefSeq" id="WP_207030044.1">
    <property type="nucleotide sequence ID" value="NZ_JAFLNM010000004.1"/>
</dbReference>
<dbReference type="Pfam" id="PF13304">
    <property type="entry name" value="AAA_21"/>
    <property type="match status" value="1"/>
</dbReference>
<dbReference type="PANTHER" id="PTHR32182:SF22">
    <property type="entry name" value="ATP-DEPENDENT ENDONUCLEASE, OLD FAMILY-RELATED"/>
    <property type="match status" value="1"/>
</dbReference>
<proteinExistence type="predicted"/>
<sequence>MRLAAIFLDFHDYLFDKSQFINLGGKYIYEFVKKDEAVHVSRQKNAEYIDSFFDITNLDCRLLSINAVVGQNGAGKSSLLDSIRSLFVRNPNALPSNNTYLFFETENEKELKFISSIYDVGNMTSLNFKSSNDDFAIDENRSNSLCQTIYYSPHFDFKFNPNFDEVDNNDISFDQILEEDLADLQNKNSVSVSQELVFKNSIRQILFSNSKIVQEQNIFKDLFNFPNHGDARLTVRGHKQQNERNIPTAFRPSLKIVKDKLKRELDEWDRIRKFDSPGRVSNQIDVNKYLLKRYILRDLLSVIERQMEKDNTYLYEGSFENRYFLRDSNRLNAYDSFLLFIQNCFLDFDKGKSPVFNIKTIQELLEKLYSAIDAIEDLNKVTNNVFIINSNQAIEILQLQNQFLNNIINYYPSHKPKNEERVIDKSNLIDGFIFYMPSKRKLSSGENAFLNLFSRLYDFLNTKLSSDIQVYEQVNNYILLLDEADLGFHPVWKRKYVNTLVKTIPYFFNHLDKKPNIQIIFTTHDPLTLSDLPNKNIVYLLRDNSKMETKFLKYEHVDRPTKSFAANITDLLADSFFVEDGLIGDFAKNKIEEVISWLSSETVEGQELNDDRENYKNIIEIIDEPILKTKLLEMYGEKTGENVRDQILDEQIAYLNSLKSDKHKQ</sequence>
<organism evidence="2 3">
    <name type="scientific">Flagellimonas profundi</name>
    <dbReference type="NCBI Taxonomy" id="2915620"/>
    <lineage>
        <taxon>Bacteria</taxon>
        <taxon>Pseudomonadati</taxon>
        <taxon>Bacteroidota</taxon>
        <taxon>Flavobacteriia</taxon>
        <taxon>Flavobacteriales</taxon>
        <taxon>Flavobacteriaceae</taxon>
        <taxon>Flagellimonas</taxon>
    </lineage>
</organism>
<name>A0ABS3FIV0_9FLAO</name>
<dbReference type="Gene3D" id="3.40.50.300">
    <property type="entry name" value="P-loop containing nucleotide triphosphate hydrolases"/>
    <property type="match status" value="2"/>
</dbReference>
<evidence type="ECO:0000313" key="3">
    <source>
        <dbReference type="Proteomes" id="UP000664807"/>
    </source>
</evidence>
<dbReference type="PANTHER" id="PTHR32182">
    <property type="entry name" value="DNA REPLICATION AND REPAIR PROTEIN RECF"/>
    <property type="match status" value="1"/>
</dbReference>
<dbReference type="Proteomes" id="UP000664807">
    <property type="component" value="Unassembled WGS sequence"/>
</dbReference>
<gene>
    <name evidence="2" type="ORF">J0654_15575</name>
</gene>
<dbReference type="SUPFAM" id="SSF52540">
    <property type="entry name" value="P-loop containing nucleoside triphosphate hydrolases"/>
    <property type="match status" value="1"/>
</dbReference>
<dbReference type="EMBL" id="JAFLNM010000004">
    <property type="protein sequence ID" value="MBO0343074.1"/>
    <property type="molecule type" value="Genomic_DNA"/>
</dbReference>
<dbReference type="CDD" id="cd00267">
    <property type="entry name" value="ABC_ATPase"/>
    <property type="match status" value="1"/>
</dbReference>
<reference evidence="2 3" key="1">
    <citation type="submission" date="2021-03" db="EMBL/GenBank/DDBJ databases">
        <title>Muricauda lutimaris sp. nov. and Muricauda ruestringensis sp. nov, two marine members of the Flavobacteriaceae isolated from deep sea sediments of Western Pacific.</title>
        <authorList>
            <person name="Zhao S."/>
            <person name="Liu R."/>
        </authorList>
    </citation>
    <scope>NUCLEOTIDE SEQUENCE [LARGE SCALE GENOMIC DNA]</scope>
    <source>
        <strain evidence="2 3">BC31-3-A3</strain>
    </source>
</reference>
<accession>A0ABS3FIV0</accession>
<comment type="caution">
    <text evidence="2">The sequence shown here is derived from an EMBL/GenBank/DDBJ whole genome shotgun (WGS) entry which is preliminary data.</text>
</comment>
<feature type="domain" description="ATPase AAA-type core" evidence="1">
    <location>
        <begin position="390"/>
        <end position="530"/>
    </location>
</feature>